<dbReference type="STRING" id="225359.A0A2S4PPH9"/>
<protein>
    <submittedName>
        <fullName evidence="4">Uncharacterized protein</fullName>
    </submittedName>
</protein>
<dbReference type="InterPro" id="IPR011990">
    <property type="entry name" value="TPR-like_helical_dom_sf"/>
</dbReference>
<dbReference type="PANTHER" id="PTHR23083">
    <property type="entry name" value="TETRATRICOPEPTIDE REPEAT PROTEIN, TPR"/>
    <property type="match status" value="1"/>
</dbReference>
<comment type="caution">
    <text evidence="4">The sequence shown here is derived from an EMBL/GenBank/DDBJ whole genome shotgun (WGS) entry which is preliminary data.</text>
</comment>
<dbReference type="AlphaFoldDB" id="A0A2S4PPH9"/>
<feature type="region of interest" description="Disordered" evidence="3">
    <location>
        <begin position="850"/>
        <end position="882"/>
    </location>
</feature>
<evidence type="ECO:0000313" key="4">
    <source>
        <dbReference type="EMBL" id="POS83939.1"/>
    </source>
</evidence>
<feature type="region of interest" description="Disordered" evidence="3">
    <location>
        <begin position="789"/>
        <end position="831"/>
    </location>
</feature>
<evidence type="ECO:0000256" key="3">
    <source>
        <dbReference type="SAM" id="MobiDB-lite"/>
    </source>
</evidence>
<evidence type="ECO:0000256" key="2">
    <source>
        <dbReference type="ARBA" id="ARBA00038251"/>
    </source>
</evidence>
<keyword evidence="5" id="KW-1185">Reference proteome</keyword>
<gene>
    <name evidence="4" type="ORF">EPUL_004759</name>
</gene>
<dbReference type="InterPro" id="IPR051722">
    <property type="entry name" value="Endocytosis_PI4K-reg_protein"/>
</dbReference>
<reference evidence="4 5" key="1">
    <citation type="submission" date="2017-10" db="EMBL/GenBank/DDBJ databases">
        <title>Development of genomic resources for the powdery mildew, Erysiphe pulchra.</title>
        <authorList>
            <person name="Wadl P.A."/>
            <person name="Mack B.M."/>
            <person name="Moore G."/>
            <person name="Beltz S.B."/>
        </authorList>
    </citation>
    <scope>NUCLEOTIDE SEQUENCE [LARGE SCALE GENOMIC DNA]</scope>
    <source>
        <strain evidence="4">Cflorida</strain>
    </source>
</reference>
<feature type="compositionally biased region" description="Polar residues" evidence="3">
    <location>
        <begin position="850"/>
        <end position="862"/>
    </location>
</feature>
<name>A0A2S4PPH9_9PEZI</name>
<organism evidence="4 5">
    <name type="scientific">Erysiphe pulchra</name>
    <dbReference type="NCBI Taxonomy" id="225359"/>
    <lineage>
        <taxon>Eukaryota</taxon>
        <taxon>Fungi</taxon>
        <taxon>Dikarya</taxon>
        <taxon>Ascomycota</taxon>
        <taxon>Pezizomycotina</taxon>
        <taxon>Leotiomycetes</taxon>
        <taxon>Erysiphales</taxon>
        <taxon>Erysiphaceae</taxon>
        <taxon>Erysiphe</taxon>
    </lineage>
</organism>
<dbReference type="Gene3D" id="1.25.40.10">
    <property type="entry name" value="Tetratricopeptide repeat domain"/>
    <property type="match status" value="1"/>
</dbReference>
<feature type="region of interest" description="Disordered" evidence="3">
    <location>
        <begin position="710"/>
        <end position="729"/>
    </location>
</feature>
<dbReference type="OrthoDB" id="29013at2759"/>
<sequence>MILKSHTASKVFQREQTKATLSIQKLDDARNNGEWNLLPELIRKVKKHAPLRVCLILTAESEHALALELQQLTHGSHLSSTLTKTKSIPKLFGALKYTSQLKDIIEKESTHTEDKFQAQVCLSTIHWLLGESTLALTCLPKNIHEEFSKIESADNESPKSTRLCAIKASYIKGNLLKKESTATEALSIFQSTLPVLSNLTFSNSQETELRLWVELFLTGVCTLSSGILKKNYSSDLSKTTLSAFRFWAKLWDTCTLNPVGGRLPLVDVCRRYVWKEYYVILSNLLQNGLPIDSDNLSTSSNEVSSSLLQRSELIRVEAYYESLLMAEIHFPKADETNIEVEDFVDLMMRNWSTMCGTSQKNQALEEGEAVTISRGVLEILYRAAKKTFHSTAILRHLFTVHLAIAEFNLAFKAFDVYIVIVMKGKSRFEKTGHLIDRLDDDDTVLRVASEYIKALCRYSSYELAEKANKTSQFFENWLETRHLINSNEKNANISPLTFALIWRCIGIGYAQWARVTYDAASRSDIQSKAIECFKKALLPQFLSSNNPETLFAFGFLLAERRQIDAAIKAIKTGLLSNSSEDSQNEYTEFSRPFAKERLSISLWHLLALLLSARQEFLPALKSCEGALQLFNESLNLSLESIPSENKINSPDNVQSIINNMDCYEKENLLQVKMTQLSLIELLEGPDVAINESYEVLSLYSKLFGNPRTDSRLPDSPLATIPPKSSTGKSLRESILNCSIRKTHDNVSDDQTTSLNAPIIHITSDNSKEEKRRSLTVSLASCDEALKGRSVNYPKKTENTNYIKNPSVGGRRRSQSQSQSLSAGNIRRKPDSVNQEQLVLLAKIRNQNQTSLMSIDKSTPTDTKQPDSRITPAENASKRKVKSAEPGFIQENYSSGVPRSSSFALVLL</sequence>
<comment type="similarity">
    <text evidence="2">Belongs to the YPP1 family.</text>
</comment>
<accession>A0A2S4PPH9</accession>
<proteinExistence type="inferred from homology"/>
<dbReference type="Proteomes" id="UP000237438">
    <property type="component" value="Unassembled WGS sequence"/>
</dbReference>
<comment type="function">
    <text evidence="1">Involved in endocytosis.</text>
</comment>
<dbReference type="SUPFAM" id="SSF48452">
    <property type="entry name" value="TPR-like"/>
    <property type="match status" value="1"/>
</dbReference>
<evidence type="ECO:0000256" key="1">
    <source>
        <dbReference type="ARBA" id="ARBA00002550"/>
    </source>
</evidence>
<dbReference type="PANTHER" id="PTHR23083:SF464">
    <property type="entry name" value="TETRATRICOPEPTIDE REPEAT DOMAIN 7, ISOFORM A"/>
    <property type="match status" value="1"/>
</dbReference>
<dbReference type="EMBL" id="PEDP01001265">
    <property type="protein sequence ID" value="POS83939.1"/>
    <property type="molecule type" value="Genomic_DNA"/>
</dbReference>
<evidence type="ECO:0000313" key="5">
    <source>
        <dbReference type="Proteomes" id="UP000237438"/>
    </source>
</evidence>